<dbReference type="GO" id="GO:0051082">
    <property type="term" value="F:unfolded protein binding"/>
    <property type="evidence" value="ECO:0007669"/>
    <property type="project" value="TreeGrafter"/>
</dbReference>
<dbReference type="PANTHER" id="PTHR13954">
    <property type="entry name" value="IRE1-RELATED"/>
    <property type="match status" value="1"/>
</dbReference>
<name>A0A2D3UWJ5_9PEZI</name>
<dbReference type="GO" id="GO:0004521">
    <property type="term" value="F:RNA endonuclease activity"/>
    <property type="evidence" value="ECO:0007669"/>
    <property type="project" value="InterPro"/>
</dbReference>
<keyword evidence="3" id="KW-1185">Reference proteome</keyword>
<dbReference type="InterPro" id="IPR011009">
    <property type="entry name" value="Kinase-like_dom_sf"/>
</dbReference>
<dbReference type="PANTHER" id="PTHR13954:SF6">
    <property type="entry name" value="NON-SPECIFIC SERINE_THREONINE PROTEIN KINASE"/>
    <property type="match status" value="1"/>
</dbReference>
<evidence type="ECO:0000313" key="2">
    <source>
        <dbReference type="EMBL" id="CZT22192.1"/>
    </source>
</evidence>
<dbReference type="RefSeq" id="XP_023629081.1">
    <property type="nucleotide sequence ID" value="XM_023773313.1"/>
</dbReference>
<feature type="domain" description="Protein kinase" evidence="1">
    <location>
        <begin position="77"/>
        <end position="271"/>
    </location>
</feature>
<accession>A0A2D3UWJ5</accession>
<dbReference type="EMBL" id="FJUY01000013">
    <property type="protein sequence ID" value="CZT22192.1"/>
    <property type="molecule type" value="Genomic_DNA"/>
</dbReference>
<dbReference type="GO" id="GO:0036498">
    <property type="term" value="P:IRE1-mediated unfolded protein response"/>
    <property type="evidence" value="ECO:0007669"/>
    <property type="project" value="TreeGrafter"/>
</dbReference>
<gene>
    <name evidence="2" type="ORF">RCC_08061</name>
</gene>
<dbReference type="GO" id="GO:0004674">
    <property type="term" value="F:protein serine/threonine kinase activity"/>
    <property type="evidence" value="ECO:0007669"/>
    <property type="project" value="InterPro"/>
</dbReference>
<proteinExistence type="predicted"/>
<dbReference type="Pfam" id="PF00069">
    <property type="entry name" value="Pkinase"/>
    <property type="match status" value="1"/>
</dbReference>
<dbReference type="OrthoDB" id="4062651at2759"/>
<dbReference type="SMART" id="SM00220">
    <property type="entry name" value="S_TKc"/>
    <property type="match status" value="1"/>
</dbReference>
<reference evidence="2 3" key="1">
    <citation type="submission" date="2016-03" db="EMBL/GenBank/DDBJ databases">
        <authorList>
            <person name="Ploux O."/>
        </authorList>
    </citation>
    <scope>NUCLEOTIDE SEQUENCE [LARGE SCALE GENOMIC DNA]</scope>
    <source>
        <strain evidence="2 3">URUG2</strain>
    </source>
</reference>
<organism evidence="2 3">
    <name type="scientific">Ramularia collo-cygni</name>
    <dbReference type="NCBI Taxonomy" id="112498"/>
    <lineage>
        <taxon>Eukaryota</taxon>
        <taxon>Fungi</taxon>
        <taxon>Dikarya</taxon>
        <taxon>Ascomycota</taxon>
        <taxon>Pezizomycotina</taxon>
        <taxon>Dothideomycetes</taxon>
        <taxon>Dothideomycetidae</taxon>
        <taxon>Mycosphaerellales</taxon>
        <taxon>Mycosphaerellaceae</taxon>
        <taxon>Ramularia</taxon>
    </lineage>
</organism>
<protein>
    <recommendedName>
        <fullName evidence="1">Protein kinase domain-containing protein</fullName>
    </recommendedName>
</protein>
<dbReference type="STRING" id="112498.A0A2D3UWJ5"/>
<dbReference type="GeneID" id="35603162"/>
<dbReference type="SUPFAM" id="SSF56112">
    <property type="entry name" value="Protein kinase-like (PK-like)"/>
    <property type="match status" value="1"/>
</dbReference>
<evidence type="ECO:0000313" key="3">
    <source>
        <dbReference type="Proteomes" id="UP000225277"/>
    </source>
</evidence>
<evidence type="ECO:0000259" key="1">
    <source>
        <dbReference type="PROSITE" id="PS50011"/>
    </source>
</evidence>
<sequence length="271" mass="30951">MTDHELSISSFRDLSPLYTAYTMEDDEDGNPIYMYSSFGFFTTEYAAYFGKSSSKPSTLTIEELKACLKPLPDDDVYPELPMSGITIFSGLVDDPKLFLKAPKVHEDFIGTGLLPKLMLQEAETLELLLRTPHPNIARYHGCLAKRGRIVRLVFDRYDMTLKQRLDREEISRHLNIDNLMKQIESALHHLHILGLAHNDLNPMNIMINDSNETLYLIDFGSCRPFGASLITGGTPGWFDEDYSISAKENDEIALEKLRSWLYTMKEQQSLE</sequence>
<dbReference type="GO" id="GO:0005524">
    <property type="term" value="F:ATP binding"/>
    <property type="evidence" value="ECO:0007669"/>
    <property type="project" value="InterPro"/>
</dbReference>
<dbReference type="Proteomes" id="UP000225277">
    <property type="component" value="Unassembled WGS sequence"/>
</dbReference>
<dbReference type="GO" id="GO:0070059">
    <property type="term" value="P:intrinsic apoptotic signaling pathway in response to endoplasmic reticulum stress"/>
    <property type="evidence" value="ECO:0007669"/>
    <property type="project" value="TreeGrafter"/>
</dbReference>
<dbReference type="PROSITE" id="PS50011">
    <property type="entry name" value="PROTEIN_KINASE_DOM"/>
    <property type="match status" value="1"/>
</dbReference>
<dbReference type="InterPro" id="IPR000719">
    <property type="entry name" value="Prot_kinase_dom"/>
</dbReference>
<dbReference type="InterPro" id="IPR045133">
    <property type="entry name" value="IRE1/2-like"/>
</dbReference>
<dbReference type="AlphaFoldDB" id="A0A2D3UWJ5"/>
<dbReference type="Gene3D" id="1.10.510.10">
    <property type="entry name" value="Transferase(Phosphotransferase) domain 1"/>
    <property type="match status" value="1"/>
</dbReference>
<dbReference type="GO" id="GO:1990604">
    <property type="term" value="C:IRE1-TRAF2-ASK1 complex"/>
    <property type="evidence" value="ECO:0007669"/>
    <property type="project" value="TreeGrafter"/>
</dbReference>